<dbReference type="AlphaFoldDB" id="A0A9P6GV98"/>
<sequence length="143" mass="16441">MFNSQPNNKYNKPDIIVLDKVKKEVLIVEVGITSFDHLRSVEVEKKHKYYLLANYCGALHGFTKRIVPYVMTWDCVGTTYHQNYRKEPNLDSRVEAYIQSRVLKMTLECLTMEARREGGTTEVSIEKVSKNEAGGLGPTKFYS</sequence>
<evidence type="ECO:0000313" key="2">
    <source>
        <dbReference type="Proteomes" id="UP000740883"/>
    </source>
</evidence>
<gene>
    <name evidence="1" type="ORF">NGRA_3422</name>
</gene>
<organism evidence="1 2">
    <name type="scientific">Nosema granulosis</name>
    <dbReference type="NCBI Taxonomy" id="83296"/>
    <lineage>
        <taxon>Eukaryota</taxon>
        <taxon>Fungi</taxon>
        <taxon>Fungi incertae sedis</taxon>
        <taxon>Microsporidia</taxon>
        <taxon>Nosematidae</taxon>
        <taxon>Nosema</taxon>
    </lineage>
</organism>
<dbReference type="EMBL" id="SBJO01001062">
    <property type="protein sequence ID" value="KAF9751298.1"/>
    <property type="molecule type" value="Genomic_DNA"/>
</dbReference>
<keyword evidence="2" id="KW-1185">Reference proteome</keyword>
<reference evidence="1 2" key="1">
    <citation type="journal article" date="2020" name="Genome Biol. Evol.">
        <title>Comparative genomics of strictly vertically transmitted, feminizing microsporidia endosymbionts of amphipod crustaceans.</title>
        <authorList>
            <person name="Cormier A."/>
            <person name="Chebbi M.A."/>
            <person name="Giraud I."/>
            <person name="Wattier R."/>
            <person name="Teixeira M."/>
            <person name="Gilbert C."/>
            <person name="Rigaud T."/>
            <person name="Cordaux R."/>
        </authorList>
    </citation>
    <scope>NUCLEOTIDE SEQUENCE [LARGE SCALE GENOMIC DNA]</scope>
    <source>
        <strain evidence="1 2">Ou3-Ou53</strain>
    </source>
</reference>
<dbReference type="OrthoDB" id="2194416at2759"/>
<protein>
    <submittedName>
        <fullName evidence="1">Uncharacterized protein</fullName>
    </submittedName>
</protein>
<comment type="caution">
    <text evidence="1">The sequence shown here is derived from an EMBL/GenBank/DDBJ whole genome shotgun (WGS) entry which is preliminary data.</text>
</comment>
<name>A0A9P6GV98_9MICR</name>
<dbReference type="Proteomes" id="UP000740883">
    <property type="component" value="Unassembled WGS sequence"/>
</dbReference>
<accession>A0A9P6GV98</accession>
<evidence type="ECO:0000313" key="1">
    <source>
        <dbReference type="EMBL" id="KAF9751298.1"/>
    </source>
</evidence>
<proteinExistence type="predicted"/>